<dbReference type="InterPro" id="IPR002938">
    <property type="entry name" value="FAD-bd"/>
</dbReference>
<evidence type="ECO:0000256" key="6">
    <source>
        <dbReference type="ARBA" id="ARBA00023033"/>
    </source>
</evidence>
<dbReference type="PANTHER" id="PTHR43876:SF7">
    <property type="entry name" value="UBIQUINONE BIOSYNTHESIS MONOOXYGENASE COQ6, MITOCHONDRIAL"/>
    <property type="match status" value="1"/>
</dbReference>
<dbReference type="GO" id="GO:0004497">
    <property type="term" value="F:monooxygenase activity"/>
    <property type="evidence" value="ECO:0007669"/>
    <property type="project" value="UniProtKB-KW"/>
</dbReference>
<sequence>MSFIKLTQRINRKSQIYNCLSQYFFGTATYKGKPYYDVVISGCGPVGAGFACALSNSPYFQRTSKDESKSILILDNQKPPKIEEVSLNQTPDQRVYSISGSSQKFLQSIGAWNLLDHKRIGKTEQMQVWESNGQGYLKFHLSESQQDSNLGLLMENNNIVAAIVKRLEELDQVEFAIPDSIEKFEDSQENDNIQLIQLKSGKQVYARLVVGSDGRYSAVKEKKGIPTYGWMYNQMGVVCSIKTTKATKNTAYQRYLEGGPLAILPLWDDYSSIVWSVPPYQYEELMKLSDEAFLNELNHALCKPSIMDTPTLALTPEANKSDFTSPPIVTQICNKRLAFPLAQLQSRRYIDKNVALIGDAAHSIHPHAGQGVNMGFNDAVALANIVIKNKRVGHNIGDIISLQEYENQAKLFNYANAISMEFIKKMYELPGPFAFIRNVGANIINNNSFLKENFMKVASHHPLAPSSYEWESQN</sequence>
<dbReference type="Gene3D" id="3.50.50.60">
    <property type="entry name" value="FAD/NAD(P)-binding domain"/>
    <property type="match status" value="2"/>
</dbReference>
<evidence type="ECO:0000313" key="9">
    <source>
        <dbReference type="Proteomes" id="UP000009168"/>
    </source>
</evidence>
<dbReference type="OrthoDB" id="683240at2759"/>
<keyword evidence="8" id="KW-0830">Ubiquinone</keyword>
<comment type="cofactor">
    <cofactor evidence="1">
        <name>FAD</name>
        <dbReference type="ChEBI" id="CHEBI:57692"/>
    </cofactor>
</comment>
<keyword evidence="9" id="KW-1185">Reference proteome</keyword>
<dbReference type="STRING" id="312017.I7MAS5"/>
<dbReference type="RefSeq" id="XP_001026239.2">
    <property type="nucleotide sequence ID" value="XM_001026239.2"/>
</dbReference>
<evidence type="ECO:0000313" key="8">
    <source>
        <dbReference type="EMBL" id="EAS05994.2"/>
    </source>
</evidence>
<organism evidence="8 9">
    <name type="scientific">Tetrahymena thermophila (strain SB210)</name>
    <dbReference type="NCBI Taxonomy" id="312017"/>
    <lineage>
        <taxon>Eukaryota</taxon>
        <taxon>Sar</taxon>
        <taxon>Alveolata</taxon>
        <taxon>Ciliophora</taxon>
        <taxon>Intramacronucleata</taxon>
        <taxon>Oligohymenophorea</taxon>
        <taxon>Hymenostomatida</taxon>
        <taxon>Tetrahymenina</taxon>
        <taxon>Tetrahymenidae</taxon>
        <taxon>Tetrahymena</taxon>
    </lineage>
</organism>
<dbReference type="GO" id="GO:0006744">
    <property type="term" value="P:ubiquinone biosynthetic process"/>
    <property type="evidence" value="ECO:0007669"/>
    <property type="project" value="InterPro"/>
</dbReference>
<dbReference type="InterPro" id="IPR010971">
    <property type="entry name" value="UbiH/COQ6"/>
</dbReference>
<evidence type="ECO:0000259" key="7">
    <source>
        <dbReference type="Pfam" id="PF01494"/>
    </source>
</evidence>
<keyword evidence="3" id="KW-0285">Flavoprotein</keyword>
<feature type="domain" description="FAD-binding" evidence="7">
    <location>
        <begin position="327"/>
        <end position="386"/>
    </location>
</feature>
<dbReference type="GO" id="GO:0016705">
    <property type="term" value="F:oxidoreductase activity, acting on paired donors, with incorporation or reduction of molecular oxygen"/>
    <property type="evidence" value="ECO:0007669"/>
    <property type="project" value="InterPro"/>
</dbReference>
<evidence type="ECO:0000256" key="1">
    <source>
        <dbReference type="ARBA" id="ARBA00001974"/>
    </source>
</evidence>
<evidence type="ECO:0000256" key="4">
    <source>
        <dbReference type="ARBA" id="ARBA00022827"/>
    </source>
</evidence>
<name>I7MAS5_TETTS</name>
<dbReference type="Proteomes" id="UP000009168">
    <property type="component" value="Unassembled WGS sequence"/>
</dbReference>
<accession>I7MAS5</accession>
<keyword evidence="4" id="KW-0274">FAD</keyword>
<dbReference type="NCBIfam" id="TIGR01988">
    <property type="entry name" value="Ubi-OHases"/>
    <property type="match status" value="1"/>
</dbReference>
<gene>
    <name evidence="8" type="ORF">TTHERM_00780830</name>
</gene>
<dbReference type="GO" id="GO:0005739">
    <property type="term" value="C:mitochondrion"/>
    <property type="evidence" value="ECO:0007669"/>
    <property type="project" value="TreeGrafter"/>
</dbReference>
<comment type="similarity">
    <text evidence="2">Belongs to the UbiH/COQ6 family.</text>
</comment>
<dbReference type="Pfam" id="PF01494">
    <property type="entry name" value="FAD_binding_3"/>
    <property type="match status" value="1"/>
</dbReference>
<protein>
    <submittedName>
        <fullName evidence="8">Ubiquinone biosynthesis hydroxylase, UbiH/UbiF/VisC/COQ6 family protein</fullName>
    </submittedName>
</protein>
<dbReference type="GeneID" id="7830748"/>
<dbReference type="InterPro" id="IPR036188">
    <property type="entry name" value="FAD/NAD-bd_sf"/>
</dbReference>
<dbReference type="KEGG" id="tet:TTHERM_00780830"/>
<dbReference type="PANTHER" id="PTHR43876">
    <property type="entry name" value="UBIQUINONE BIOSYNTHESIS MONOOXYGENASE COQ6, MITOCHONDRIAL"/>
    <property type="match status" value="1"/>
</dbReference>
<reference evidence="9" key="1">
    <citation type="journal article" date="2006" name="PLoS Biol.">
        <title>Macronuclear genome sequence of the ciliate Tetrahymena thermophila, a model eukaryote.</title>
        <authorList>
            <person name="Eisen J.A."/>
            <person name="Coyne R.S."/>
            <person name="Wu M."/>
            <person name="Wu D."/>
            <person name="Thiagarajan M."/>
            <person name="Wortman J.R."/>
            <person name="Badger J.H."/>
            <person name="Ren Q."/>
            <person name="Amedeo P."/>
            <person name="Jones K.M."/>
            <person name="Tallon L.J."/>
            <person name="Delcher A.L."/>
            <person name="Salzberg S.L."/>
            <person name="Silva J.C."/>
            <person name="Haas B.J."/>
            <person name="Majoros W.H."/>
            <person name="Farzad M."/>
            <person name="Carlton J.M."/>
            <person name="Smith R.K. Jr."/>
            <person name="Garg J."/>
            <person name="Pearlman R.E."/>
            <person name="Karrer K.M."/>
            <person name="Sun L."/>
            <person name="Manning G."/>
            <person name="Elde N.C."/>
            <person name="Turkewitz A.P."/>
            <person name="Asai D.J."/>
            <person name="Wilkes D.E."/>
            <person name="Wang Y."/>
            <person name="Cai H."/>
            <person name="Collins K."/>
            <person name="Stewart B.A."/>
            <person name="Lee S.R."/>
            <person name="Wilamowska K."/>
            <person name="Weinberg Z."/>
            <person name="Ruzzo W.L."/>
            <person name="Wloga D."/>
            <person name="Gaertig J."/>
            <person name="Frankel J."/>
            <person name="Tsao C.-C."/>
            <person name="Gorovsky M.A."/>
            <person name="Keeling P.J."/>
            <person name="Waller R.F."/>
            <person name="Patron N.J."/>
            <person name="Cherry J.M."/>
            <person name="Stover N.A."/>
            <person name="Krieger C.J."/>
            <person name="del Toro C."/>
            <person name="Ryder H.F."/>
            <person name="Williamson S.C."/>
            <person name="Barbeau R.A."/>
            <person name="Hamilton E.P."/>
            <person name="Orias E."/>
        </authorList>
    </citation>
    <scope>NUCLEOTIDE SEQUENCE [LARGE SCALE GENOMIC DNA]</scope>
    <source>
        <strain evidence="9">SB210</strain>
    </source>
</reference>
<evidence type="ECO:0000256" key="2">
    <source>
        <dbReference type="ARBA" id="ARBA00005349"/>
    </source>
</evidence>
<dbReference type="eggNOG" id="KOG3855">
    <property type="taxonomic scope" value="Eukaryota"/>
</dbReference>
<evidence type="ECO:0000256" key="3">
    <source>
        <dbReference type="ARBA" id="ARBA00022630"/>
    </source>
</evidence>
<dbReference type="InParanoid" id="I7MAS5"/>
<dbReference type="PRINTS" id="PR00420">
    <property type="entry name" value="RNGMNOXGNASE"/>
</dbReference>
<proteinExistence type="inferred from homology"/>
<dbReference type="SUPFAM" id="SSF51905">
    <property type="entry name" value="FAD/NAD(P)-binding domain"/>
    <property type="match status" value="1"/>
</dbReference>
<dbReference type="GO" id="GO:0071949">
    <property type="term" value="F:FAD binding"/>
    <property type="evidence" value="ECO:0007669"/>
    <property type="project" value="InterPro"/>
</dbReference>
<keyword evidence="6" id="KW-0503">Monooxygenase</keyword>
<dbReference type="InterPro" id="IPR051205">
    <property type="entry name" value="UbiH/COQ6_monooxygenase"/>
</dbReference>
<keyword evidence="5" id="KW-0560">Oxidoreductase</keyword>
<dbReference type="AlphaFoldDB" id="I7MAS5"/>
<dbReference type="EMBL" id="GG662313">
    <property type="protein sequence ID" value="EAS05994.2"/>
    <property type="molecule type" value="Genomic_DNA"/>
</dbReference>
<evidence type="ECO:0000256" key="5">
    <source>
        <dbReference type="ARBA" id="ARBA00023002"/>
    </source>
</evidence>